<evidence type="ECO:0000259" key="2">
    <source>
        <dbReference type="Pfam" id="PF00883"/>
    </source>
</evidence>
<dbReference type="GO" id="GO:0070006">
    <property type="term" value="F:metalloaminopeptidase activity"/>
    <property type="evidence" value="ECO:0007669"/>
    <property type="project" value="InterPro"/>
</dbReference>
<dbReference type="GO" id="GO:0006508">
    <property type="term" value="P:proteolysis"/>
    <property type="evidence" value="ECO:0007669"/>
    <property type="project" value="InterPro"/>
</dbReference>
<dbReference type="InterPro" id="IPR000819">
    <property type="entry name" value="Peptidase_M17_C"/>
</dbReference>
<feature type="compositionally biased region" description="Polar residues" evidence="1">
    <location>
        <begin position="164"/>
        <end position="177"/>
    </location>
</feature>
<reference evidence="3 4" key="1">
    <citation type="journal article" date="2019" name="Nat. Ecol. Evol.">
        <title>Megaphylogeny resolves global patterns of mushroom evolution.</title>
        <authorList>
            <person name="Varga T."/>
            <person name="Krizsan K."/>
            <person name="Foldi C."/>
            <person name="Dima B."/>
            <person name="Sanchez-Garcia M."/>
            <person name="Sanchez-Ramirez S."/>
            <person name="Szollosi G.J."/>
            <person name="Szarkandi J.G."/>
            <person name="Papp V."/>
            <person name="Albert L."/>
            <person name="Andreopoulos W."/>
            <person name="Angelini C."/>
            <person name="Antonin V."/>
            <person name="Barry K.W."/>
            <person name="Bougher N.L."/>
            <person name="Buchanan P."/>
            <person name="Buyck B."/>
            <person name="Bense V."/>
            <person name="Catcheside P."/>
            <person name="Chovatia M."/>
            <person name="Cooper J."/>
            <person name="Damon W."/>
            <person name="Desjardin D."/>
            <person name="Finy P."/>
            <person name="Geml J."/>
            <person name="Haridas S."/>
            <person name="Hughes K."/>
            <person name="Justo A."/>
            <person name="Karasinski D."/>
            <person name="Kautmanova I."/>
            <person name="Kiss B."/>
            <person name="Kocsube S."/>
            <person name="Kotiranta H."/>
            <person name="LaButti K.M."/>
            <person name="Lechner B.E."/>
            <person name="Liimatainen K."/>
            <person name="Lipzen A."/>
            <person name="Lukacs Z."/>
            <person name="Mihaltcheva S."/>
            <person name="Morgado L.N."/>
            <person name="Niskanen T."/>
            <person name="Noordeloos M.E."/>
            <person name="Ohm R.A."/>
            <person name="Ortiz-Santana B."/>
            <person name="Ovrebo C."/>
            <person name="Racz N."/>
            <person name="Riley R."/>
            <person name="Savchenko A."/>
            <person name="Shiryaev A."/>
            <person name="Soop K."/>
            <person name="Spirin V."/>
            <person name="Szebenyi C."/>
            <person name="Tomsovsky M."/>
            <person name="Tulloss R.E."/>
            <person name="Uehling J."/>
            <person name="Grigoriev I.V."/>
            <person name="Vagvolgyi C."/>
            <person name="Papp T."/>
            <person name="Martin F.M."/>
            <person name="Miettinen O."/>
            <person name="Hibbett D.S."/>
            <person name="Nagy L.G."/>
        </authorList>
    </citation>
    <scope>NUCLEOTIDE SEQUENCE [LARGE SCALE GENOMIC DNA]</scope>
    <source>
        <strain evidence="3 4">CBS 962.96</strain>
    </source>
</reference>
<dbReference type="AlphaFoldDB" id="A0A4S8LZ24"/>
<gene>
    <name evidence="3" type="ORF">K435DRAFT_798485</name>
</gene>
<protein>
    <recommendedName>
        <fullName evidence="2">Cytosol aminopeptidase domain-containing protein</fullName>
    </recommendedName>
</protein>
<accession>A0A4S8LZ24</accession>
<evidence type="ECO:0000256" key="1">
    <source>
        <dbReference type="SAM" id="MobiDB-lite"/>
    </source>
</evidence>
<name>A0A4S8LZ24_DENBC</name>
<feature type="region of interest" description="Disordered" evidence="1">
    <location>
        <begin position="161"/>
        <end position="183"/>
    </location>
</feature>
<feature type="domain" description="Cytosol aminopeptidase" evidence="2">
    <location>
        <begin position="115"/>
        <end position="151"/>
    </location>
</feature>
<dbReference type="EMBL" id="ML179211">
    <property type="protein sequence ID" value="THU95009.1"/>
    <property type="molecule type" value="Genomic_DNA"/>
</dbReference>
<organism evidence="3 4">
    <name type="scientific">Dendrothele bispora (strain CBS 962.96)</name>
    <dbReference type="NCBI Taxonomy" id="1314807"/>
    <lineage>
        <taxon>Eukaryota</taxon>
        <taxon>Fungi</taxon>
        <taxon>Dikarya</taxon>
        <taxon>Basidiomycota</taxon>
        <taxon>Agaricomycotina</taxon>
        <taxon>Agaricomycetes</taxon>
        <taxon>Agaricomycetidae</taxon>
        <taxon>Agaricales</taxon>
        <taxon>Agaricales incertae sedis</taxon>
        <taxon>Dendrothele</taxon>
    </lineage>
</organism>
<dbReference type="GO" id="GO:0046872">
    <property type="term" value="F:metal ion binding"/>
    <property type="evidence" value="ECO:0007669"/>
    <property type="project" value="InterPro"/>
</dbReference>
<dbReference type="Proteomes" id="UP000297245">
    <property type="component" value="Unassembled WGS sequence"/>
</dbReference>
<evidence type="ECO:0000313" key="3">
    <source>
        <dbReference type="EMBL" id="THU95009.1"/>
    </source>
</evidence>
<evidence type="ECO:0000313" key="4">
    <source>
        <dbReference type="Proteomes" id="UP000297245"/>
    </source>
</evidence>
<keyword evidence="4" id="KW-1185">Reference proteome</keyword>
<proteinExistence type="predicted"/>
<feature type="region of interest" description="Disordered" evidence="1">
    <location>
        <begin position="1"/>
        <end position="27"/>
    </location>
</feature>
<sequence length="183" mass="20075">MLRQNLGLAVSSQGEKGKPKVPKAGTTKIFYKPPQSKITAIFVFGSLWIRGEEGKREEEAGKEECQECCQSPNLKEPIPERIALKPKQGSKEWEEANRTTGKHNDTYHTFPVLQSLVVCTPLMENMPGPSATKPGDIVYAMNGKSVEVDNTFTIPRGIIRRNMGGTSPSSQSSNLNQILDGDA</sequence>
<dbReference type="Pfam" id="PF00883">
    <property type="entry name" value="Peptidase_M17"/>
    <property type="match status" value="1"/>
</dbReference>
<dbReference type="OrthoDB" id="412814at2759"/>
<dbReference type="SUPFAM" id="SSF53187">
    <property type="entry name" value="Zn-dependent exopeptidases"/>
    <property type="match status" value="1"/>
</dbReference>
<dbReference type="Gene3D" id="3.40.630.10">
    <property type="entry name" value="Zn peptidases"/>
    <property type="match status" value="1"/>
</dbReference>